<evidence type="ECO:0000259" key="3">
    <source>
        <dbReference type="PROSITE" id="PS50977"/>
    </source>
</evidence>
<evidence type="ECO:0000313" key="4">
    <source>
        <dbReference type="EMBL" id="GCE75794.1"/>
    </source>
</evidence>
<organism evidence="4 5">
    <name type="scientific">Cellulomonas biazotea</name>
    <dbReference type="NCBI Taxonomy" id="1709"/>
    <lineage>
        <taxon>Bacteria</taxon>
        <taxon>Bacillati</taxon>
        <taxon>Actinomycetota</taxon>
        <taxon>Actinomycetes</taxon>
        <taxon>Micrococcales</taxon>
        <taxon>Cellulomonadaceae</taxon>
        <taxon>Cellulomonas</taxon>
    </lineage>
</organism>
<reference evidence="4 5" key="1">
    <citation type="submission" date="2019-01" db="EMBL/GenBank/DDBJ databases">
        <title>Draft genome sequence of Cellulomonas takizawaensis strain TKZ-21.</title>
        <authorList>
            <person name="Yamamura H."/>
            <person name="Hayashi T."/>
            <person name="Hamada M."/>
            <person name="Serisawa Y."/>
            <person name="Matsuyama K."/>
            <person name="Nakagawa Y."/>
            <person name="Otoguro M."/>
            <person name="Yanagida F."/>
            <person name="Hayakawa M."/>
        </authorList>
    </citation>
    <scope>NUCLEOTIDE SEQUENCE [LARGE SCALE GENOMIC DNA]</scope>
    <source>
        <strain evidence="4 5">NBRC12680</strain>
    </source>
</reference>
<feature type="DNA-binding region" description="H-T-H motif" evidence="2">
    <location>
        <begin position="22"/>
        <end position="41"/>
    </location>
</feature>
<keyword evidence="1 2" id="KW-0238">DNA-binding</keyword>
<evidence type="ECO:0000313" key="5">
    <source>
        <dbReference type="Proteomes" id="UP000289954"/>
    </source>
</evidence>
<accession>A0A402DNU5</accession>
<dbReference type="RefSeq" id="WP_165446649.1">
    <property type="nucleotide sequence ID" value="NZ_BIMR01000047.1"/>
</dbReference>
<dbReference type="Proteomes" id="UP000289954">
    <property type="component" value="Unassembled WGS sequence"/>
</dbReference>
<protein>
    <recommendedName>
        <fullName evidence="3">HTH tetR-type domain-containing protein</fullName>
    </recommendedName>
</protein>
<dbReference type="GO" id="GO:0003677">
    <property type="term" value="F:DNA binding"/>
    <property type="evidence" value="ECO:0007669"/>
    <property type="project" value="UniProtKB-UniRule"/>
</dbReference>
<sequence length="267" mass="27586">MLDAALDLLAADGVTVALDGLQLEDVIRKADVSRTSAYRRWPSREAFLEDVLLELAQGAELTDVGVRVAAEATALLAARRDVLATPQGRHEVFVELLRLSFQTDLDATLTSPQFRTYLALRAAFVGVPSDDLRASLAAALARSERRAVARGAVVLDGARRLLGLRLTGPLGAGPDGATTLARAIAATTTGFVVAALADPEVVGATRPLAPFGSSQESPWSVPALTLASLVLAHVEADPDATAPDPDALRVALEGLVDAGAAAAAAAD</sequence>
<dbReference type="AlphaFoldDB" id="A0A402DNU5"/>
<name>A0A402DNU5_9CELL</name>
<dbReference type="Gene3D" id="1.10.357.10">
    <property type="entry name" value="Tetracycline Repressor, domain 2"/>
    <property type="match status" value="1"/>
</dbReference>
<proteinExistence type="predicted"/>
<dbReference type="EMBL" id="BIMR01000047">
    <property type="protein sequence ID" value="GCE75794.1"/>
    <property type="molecule type" value="Genomic_DNA"/>
</dbReference>
<evidence type="ECO:0000256" key="2">
    <source>
        <dbReference type="PROSITE-ProRule" id="PRU00335"/>
    </source>
</evidence>
<comment type="caution">
    <text evidence="4">The sequence shown here is derived from an EMBL/GenBank/DDBJ whole genome shotgun (WGS) entry which is preliminary data.</text>
</comment>
<dbReference type="PROSITE" id="PS50977">
    <property type="entry name" value="HTH_TETR_2"/>
    <property type="match status" value="1"/>
</dbReference>
<keyword evidence="5" id="KW-1185">Reference proteome</keyword>
<feature type="domain" description="HTH tetR-type" evidence="3">
    <location>
        <begin position="1"/>
        <end position="59"/>
    </location>
</feature>
<evidence type="ECO:0000256" key="1">
    <source>
        <dbReference type="ARBA" id="ARBA00023125"/>
    </source>
</evidence>
<gene>
    <name evidence="4" type="ORF">CBZ_08500</name>
</gene>
<dbReference type="InterPro" id="IPR009057">
    <property type="entry name" value="Homeodomain-like_sf"/>
</dbReference>
<dbReference type="Pfam" id="PF00440">
    <property type="entry name" value="TetR_N"/>
    <property type="match status" value="1"/>
</dbReference>
<dbReference type="InterPro" id="IPR001647">
    <property type="entry name" value="HTH_TetR"/>
</dbReference>
<dbReference type="SUPFAM" id="SSF46689">
    <property type="entry name" value="Homeodomain-like"/>
    <property type="match status" value="1"/>
</dbReference>